<protein>
    <recommendedName>
        <fullName evidence="2">C2 domain-containing protein</fullName>
    </recommendedName>
</protein>
<gene>
    <name evidence="3" type="ORF">BSAL_14140</name>
</gene>
<evidence type="ECO:0000313" key="3">
    <source>
        <dbReference type="EMBL" id="CUG88199.1"/>
    </source>
</evidence>
<feature type="region of interest" description="Disordered" evidence="1">
    <location>
        <begin position="7"/>
        <end position="66"/>
    </location>
</feature>
<reference evidence="4" key="1">
    <citation type="submission" date="2015-09" db="EMBL/GenBank/DDBJ databases">
        <authorList>
            <consortium name="Pathogen Informatics"/>
        </authorList>
    </citation>
    <scope>NUCLEOTIDE SEQUENCE [LARGE SCALE GENOMIC DNA]</scope>
    <source>
        <strain evidence="4">Lake Konstanz</strain>
    </source>
</reference>
<feature type="domain" description="C2" evidence="2">
    <location>
        <begin position="352"/>
        <end position="426"/>
    </location>
</feature>
<feature type="compositionally biased region" description="Low complexity" evidence="1">
    <location>
        <begin position="7"/>
        <end position="34"/>
    </location>
</feature>
<dbReference type="CDD" id="cd00030">
    <property type="entry name" value="C2"/>
    <property type="match status" value="1"/>
</dbReference>
<dbReference type="OrthoDB" id="262033at2759"/>
<dbReference type="Pfam" id="PF00168">
    <property type="entry name" value="C2"/>
    <property type="match status" value="1"/>
</dbReference>
<feature type="compositionally biased region" description="Low complexity" evidence="1">
    <location>
        <begin position="757"/>
        <end position="776"/>
    </location>
</feature>
<evidence type="ECO:0000313" key="4">
    <source>
        <dbReference type="Proteomes" id="UP000051952"/>
    </source>
</evidence>
<feature type="region of interest" description="Disordered" evidence="1">
    <location>
        <begin position="518"/>
        <end position="544"/>
    </location>
</feature>
<accession>A0A0S4JCS8</accession>
<dbReference type="Gene3D" id="2.60.40.150">
    <property type="entry name" value="C2 domain"/>
    <property type="match status" value="1"/>
</dbReference>
<dbReference type="EMBL" id="CYKH01001624">
    <property type="protein sequence ID" value="CUG88199.1"/>
    <property type="molecule type" value="Genomic_DNA"/>
</dbReference>
<dbReference type="InterPro" id="IPR000008">
    <property type="entry name" value="C2_dom"/>
</dbReference>
<dbReference type="AlphaFoldDB" id="A0A0S4JCS8"/>
<feature type="region of interest" description="Disordered" evidence="1">
    <location>
        <begin position="428"/>
        <end position="450"/>
    </location>
</feature>
<evidence type="ECO:0000256" key="1">
    <source>
        <dbReference type="SAM" id="MobiDB-lite"/>
    </source>
</evidence>
<dbReference type="Proteomes" id="UP000051952">
    <property type="component" value="Unassembled WGS sequence"/>
</dbReference>
<name>A0A0S4JCS8_BODSA</name>
<sequence length="1118" mass="120457">MWQRLEAAFGSSSSTAGSGVTSPSNQNTPSSPVPILLMPDVSTPDGAHHYHHSYSGGTGSSSGTAAHAAPPLAAHITLKHIQSLVVSDGRRSPLFEVSSIMLKIKTPREKIKTRPFSVSQNQFFLDETVTVRLVDPASSSSTFSPPPALSAATTVSSPSPSVVASVEDASEVPILDADPNEIHVEVYSCTTFGGKTLICETYISLNNTQRGVPRERSHVLMTPSTGLSRGKRGAKNGGDASSSGKSLFDGGDAEKSGGGGGTVAMRHHAAAPIPCGLLTVVISNDAASRNAAVSEQVERDVQLRFRSFFECYDPSQLSRLDLYVGAALQRNQTHTIMSRLKEAYGPEPGDNRLEVTMDRCRGTLQTDKNGGHSRPFVVLALGMSQFHTRSQYALTDDIAFHRETFTFHVGLPDQQELHVYLMDEGQPSLSIGGAPHQSPSSNKGKSPHLLEGTESGRVLVSLAHMGKRGVPCKRKLPLVFRAGTKDAVTYGTIELTLTSNSFSGQQHHHHHHAGYVASPQSSVGGGGGHRRVSSSFDNNGTTAGGDLDPAITTFEHYQERVLRLLSRYVPEALHRYDIIMGKYVNREEDMMRELVNELGAEPGTYPLYVRIIGFRGPHHFTKGTSTASAVPAATRLVLSDMQQRSEEDHNIHDGDALVIKLLNNGEEVLKTDTCKVDHGVANLSSAQHNDVRTELRDIQGSVLSFELYRRGFFGKKTFLAAADIGVRHLVRDFSNVRWMPLFRVEGDGGVTHHDTDSSGSSQQQQQQSSSSPVSSSSHHHQLSSFIGVIGVELKTQSFGLPSAKRDEEQMSDVGVDVMTLLRKYNPAGLRQLDVFLERTPSVSGAHALLRRTFNPAAASTLYIAIHSIQLELKPAPRGLAGRGGGGSVNGGLGVLGTSTTGKKPAKSLHQNNGNVLSEPAVWKSGETSKRIVCMGLLAGEMVRCEGVCHRGGATVTTIGGDNQQTAALNAFGAMRFDVVPTPSPSEAHGPKSSHNTVGPTLSLQVVETSKNGNITLGAVDISARAILSQPRALLFGTDEGPLTFPIVLVQQSAGSDELFIVSYYRRILKMLQFYDPAALVTFHRTFFDQEVNSGAACKWRLPRLLETLKEQWGPEPRE</sequence>
<keyword evidence="4" id="KW-1185">Reference proteome</keyword>
<dbReference type="InterPro" id="IPR035892">
    <property type="entry name" value="C2_domain_sf"/>
</dbReference>
<proteinExistence type="predicted"/>
<organism evidence="3 4">
    <name type="scientific">Bodo saltans</name>
    <name type="common">Flagellated protozoan</name>
    <dbReference type="NCBI Taxonomy" id="75058"/>
    <lineage>
        <taxon>Eukaryota</taxon>
        <taxon>Discoba</taxon>
        <taxon>Euglenozoa</taxon>
        <taxon>Kinetoplastea</taxon>
        <taxon>Metakinetoplastina</taxon>
        <taxon>Eubodonida</taxon>
        <taxon>Bodonidae</taxon>
        <taxon>Bodo</taxon>
    </lineage>
</organism>
<dbReference type="SUPFAM" id="SSF49562">
    <property type="entry name" value="C2 domain (Calcium/lipid-binding domain, CaLB)"/>
    <property type="match status" value="1"/>
</dbReference>
<evidence type="ECO:0000259" key="2">
    <source>
        <dbReference type="Pfam" id="PF00168"/>
    </source>
</evidence>
<feature type="region of interest" description="Disordered" evidence="1">
    <location>
        <begin position="749"/>
        <end position="778"/>
    </location>
</feature>
<feature type="region of interest" description="Disordered" evidence="1">
    <location>
        <begin position="221"/>
        <end position="263"/>
    </location>
</feature>
<dbReference type="VEuPathDB" id="TriTrypDB:BSAL_14140"/>
<feature type="region of interest" description="Disordered" evidence="1">
    <location>
        <begin position="139"/>
        <end position="159"/>
    </location>
</feature>